<reference evidence="1" key="2">
    <citation type="submission" date="2021-05" db="EMBL/GenBank/DDBJ databases">
        <title>Whole genome PacBio Sequel sequence of Salmonella enterica subsp. enterica.</title>
        <authorList>
            <person name="Hoffmann M."/>
            <person name="Balkey M."/>
            <person name="Luo Y."/>
        </authorList>
    </citation>
    <scope>NUCLEOTIDE SEQUENCE</scope>
    <source>
        <strain evidence="1">CFSAN029856</strain>
    </source>
</reference>
<protein>
    <submittedName>
        <fullName evidence="1">DUF2737 family protein</fullName>
    </submittedName>
</protein>
<sequence>MRGVSYNPEILPAELIIRHKIKPMPTREELLQRN</sequence>
<organism evidence="1">
    <name type="scientific">Salmonella enterica</name>
    <name type="common">Salmonella choleraesuis</name>
    <dbReference type="NCBI Taxonomy" id="28901"/>
    <lineage>
        <taxon>Bacteria</taxon>
        <taxon>Pseudomonadati</taxon>
        <taxon>Pseudomonadota</taxon>
        <taxon>Gammaproteobacteria</taxon>
        <taxon>Enterobacterales</taxon>
        <taxon>Enterobacteriaceae</taxon>
        <taxon>Salmonella</taxon>
    </lineage>
</organism>
<dbReference type="Pfam" id="PF10930">
    <property type="entry name" value="DUF2737"/>
    <property type="match status" value="1"/>
</dbReference>
<evidence type="ECO:0000313" key="1">
    <source>
        <dbReference type="EMBL" id="QVS31677.1"/>
    </source>
</evidence>
<dbReference type="AlphaFoldDB" id="A0A8E6R5Q0"/>
<gene>
    <name evidence="1" type="ORF">XR13_14810</name>
</gene>
<accession>A0A8E6R5Q0</accession>
<dbReference type="InterPro" id="IPR020295">
    <property type="entry name" value="DUF2737"/>
</dbReference>
<reference evidence="1" key="1">
    <citation type="submission" date="2018-07" db="EMBL/GenBank/DDBJ databases">
        <authorList>
            <consortium name="GenomeTrakr network: Whole genome sequencing for foodborne pathogen traceback"/>
        </authorList>
    </citation>
    <scope>NUCLEOTIDE SEQUENCE</scope>
    <source>
        <strain evidence="1">CFSAN029856</strain>
    </source>
</reference>
<dbReference type="EMBL" id="CP074653">
    <property type="protein sequence ID" value="QVS31677.1"/>
    <property type="molecule type" value="Genomic_DNA"/>
</dbReference>
<proteinExistence type="predicted"/>
<name>A0A8E6R5Q0_SALER</name>